<proteinExistence type="predicted"/>
<protein>
    <recommendedName>
        <fullName evidence="4">Outer membrane lipoprotein-sorting protein</fullName>
    </recommendedName>
</protein>
<keyword evidence="1" id="KW-0732">Signal</keyword>
<dbReference type="InterPro" id="IPR046720">
    <property type="entry name" value="DUF6612"/>
</dbReference>
<feature type="signal peptide" evidence="1">
    <location>
        <begin position="1"/>
        <end position="24"/>
    </location>
</feature>
<evidence type="ECO:0000256" key="1">
    <source>
        <dbReference type="SAM" id="SignalP"/>
    </source>
</evidence>
<dbReference type="AlphaFoldDB" id="A0A1U7PSC5"/>
<organism evidence="2 3">
    <name type="scientific">Edaphobacillus lindanitolerans</name>
    <dbReference type="NCBI Taxonomy" id="550447"/>
    <lineage>
        <taxon>Bacteria</taxon>
        <taxon>Bacillati</taxon>
        <taxon>Bacillota</taxon>
        <taxon>Bacilli</taxon>
        <taxon>Bacillales</taxon>
        <taxon>Bacillaceae</taxon>
        <taxon>Edaphobacillus</taxon>
    </lineage>
</organism>
<accession>A0A1U7PSC5</accession>
<dbReference type="STRING" id="550447.SAMN05428946_2360"/>
<dbReference type="Gene3D" id="2.50.20.20">
    <property type="match status" value="1"/>
</dbReference>
<evidence type="ECO:0000313" key="2">
    <source>
        <dbReference type="EMBL" id="SIT89045.1"/>
    </source>
</evidence>
<dbReference type="RefSeq" id="WP_076759099.1">
    <property type="nucleotide sequence ID" value="NZ_FTPL01000003.1"/>
</dbReference>
<reference evidence="3" key="1">
    <citation type="submission" date="2017-01" db="EMBL/GenBank/DDBJ databases">
        <authorList>
            <person name="Varghese N."/>
            <person name="Submissions S."/>
        </authorList>
    </citation>
    <scope>NUCLEOTIDE SEQUENCE [LARGE SCALE GENOMIC DNA]</scope>
    <source>
        <strain evidence="3">MNA4</strain>
    </source>
</reference>
<sequence length="288" mass="32536">MKKVLTALAAGALAFGLAACSDKAEPAPGTSKEKTSDMTAEQVYEKAMEASKDMKSAEAKMNISQDIEVPGQDVQMTSDSEFDVQMVLEPLAMHQKGKTSMKMNDEEMAMDIDMYMTEDGTIYLYTPEADQWLKMEGMMEGLDQLTAQQPDPEEQLAQLQQYAKEMKFEQTDDDYVLKLDADGEKFNDLVKETMEEQLPPEMLEGMSEEERQSLENMNISDMAYEIHIDKKTYDLKAMNMKMTMTMEAEGEEMTIAMDMKSVYTNINGIENIEVPQDVIDSAVDIQQQ</sequence>
<dbReference type="Proteomes" id="UP000187550">
    <property type="component" value="Unassembled WGS sequence"/>
</dbReference>
<keyword evidence="3" id="KW-1185">Reference proteome</keyword>
<dbReference type="OrthoDB" id="1957331at2"/>
<feature type="chain" id="PRO_5038617391" description="Outer membrane lipoprotein-sorting protein" evidence="1">
    <location>
        <begin position="25"/>
        <end position="288"/>
    </location>
</feature>
<gene>
    <name evidence="2" type="ORF">SAMN05428946_2360</name>
</gene>
<dbReference type="PROSITE" id="PS51257">
    <property type="entry name" value="PROKAR_LIPOPROTEIN"/>
    <property type="match status" value="1"/>
</dbReference>
<dbReference type="EMBL" id="FTPL01000003">
    <property type="protein sequence ID" value="SIT89045.1"/>
    <property type="molecule type" value="Genomic_DNA"/>
</dbReference>
<evidence type="ECO:0000313" key="3">
    <source>
        <dbReference type="Proteomes" id="UP000187550"/>
    </source>
</evidence>
<evidence type="ECO:0008006" key="4">
    <source>
        <dbReference type="Google" id="ProtNLM"/>
    </source>
</evidence>
<name>A0A1U7PSC5_9BACI</name>
<dbReference type="Pfam" id="PF20316">
    <property type="entry name" value="DUF6612"/>
    <property type="match status" value="1"/>
</dbReference>